<organism evidence="1 2">
    <name type="scientific">Citrobacter braakii</name>
    <dbReference type="NCBI Taxonomy" id="57706"/>
    <lineage>
        <taxon>Bacteria</taxon>
        <taxon>Pseudomonadati</taxon>
        <taxon>Pseudomonadota</taxon>
        <taxon>Gammaproteobacteria</taxon>
        <taxon>Enterobacterales</taxon>
        <taxon>Enterobacteriaceae</taxon>
        <taxon>Citrobacter</taxon>
        <taxon>Citrobacter freundii complex</taxon>
    </lineage>
</organism>
<dbReference type="AlphaFoldDB" id="A0A1V8P2M9"/>
<protein>
    <submittedName>
        <fullName evidence="1">Uncharacterized protein</fullName>
    </submittedName>
</protein>
<name>A0A1V8P2M9_CITBR</name>
<dbReference type="RefSeq" id="WP_008322424.1">
    <property type="nucleotide sequence ID" value="NZ_CP077405.1"/>
</dbReference>
<reference evidence="1 2" key="1">
    <citation type="submission" date="2017-03" db="EMBL/GenBank/DDBJ databases">
        <authorList>
            <person name="Afonso C.L."/>
            <person name="Miller P.J."/>
            <person name="Scott M.A."/>
            <person name="Spackman E."/>
            <person name="Goraichik I."/>
            <person name="Dimitrov K.M."/>
            <person name="Suarez D.L."/>
            <person name="Swayne D.E."/>
        </authorList>
    </citation>
    <scope>NUCLEOTIDE SEQUENCE [LARGE SCALE GENOMIC DNA]</scope>
    <source>
        <strain evidence="1 2">ATCC 51113</strain>
    </source>
</reference>
<comment type="caution">
    <text evidence="1">The sequence shown here is derived from an EMBL/GenBank/DDBJ whole genome shotgun (WGS) entry which is preliminary data.</text>
</comment>
<sequence>MKIEIDTLSNYLKATIENHVHHTKEEPNLMGMIHEMDRIFHQEIFAKEYDANAATILLAMNSYMMLSNAVLQALSGHQVAVFPVARAALESACYAYLTSSDKKMSEIWFNRGKSKTATDNCRKAFTIGAVVTKLSFISPDMSDYLKQLYEWSIEYGAHPNIKAISHHLRDSGEVDEKFHAFSHIGVYGENSYQVNSALLICVHVGQAIAFLLSASAKDHPFINERKDVFQNWMDENNQIMDEISAELDKNMS</sequence>
<evidence type="ECO:0000313" key="1">
    <source>
        <dbReference type="EMBL" id="OQM42925.1"/>
    </source>
</evidence>
<gene>
    <name evidence="1" type="ORF">BZK42_05105</name>
</gene>
<dbReference type="EMBL" id="NAEW01000002">
    <property type="protein sequence ID" value="OQM42925.1"/>
    <property type="molecule type" value="Genomic_DNA"/>
</dbReference>
<proteinExistence type="predicted"/>
<evidence type="ECO:0000313" key="2">
    <source>
        <dbReference type="Proteomes" id="UP000192573"/>
    </source>
</evidence>
<accession>A0A1V8P2M9</accession>
<dbReference type="Proteomes" id="UP000192573">
    <property type="component" value="Unassembled WGS sequence"/>
</dbReference>